<proteinExistence type="predicted"/>
<dbReference type="Proteomes" id="UP000594262">
    <property type="component" value="Unplaced"/>
</dbReference>
<dbReference type="InterPro" id="IPR000008">
    <property type="entry name" value="C2_dom"/>
</dbReference>
<dbReference type="SUPFAM" id="SSF49562">
    <property type="entry name" value="C2 domain (Calcium/lipid-binding domain, CaLB)"/>
    <property type="match status" value="2"/>
</dbReference>
<dbReference type="Gene3D" id="2.60.40.150">
    <property type="entry name" value="C2 domain"/>
    <property type="match status" value="2"/>
</dbReference>
<feature type="compositionally biased region" description="Polar residues" evidence="1">
    <location>
        <begin position="140"/>
        <end position="151"/>
    </location>
</feature>
<dbReference type="PANTHER" id="PTHR10024">
    <property type="entry name" value="SYNAPTOTAGMIN"/>
    <property type="match status" value="1"/>
</dbReference>
<organism evidence="3 4">
    <name type="scientific">Clytia hemisphaerica</name>
    <dbReference type="NCBI Taxonomy" id="252671"/>
    <lineage>
        <taxon>Eukaryota</taxon>
        <taxon>Metazoa</taxon>
        <taxon>Cnidaria</taxon>
        <taxon>Hydrozoa</taxon>
        <taxon>Hydroidolina</taxon>
        <taxon>Leptothecata</taxon>
        <taxon>Obeliida</taxon>
        <taxon>Clytiidae</taxon>
        <taxon>Clytia</taxon>
    </lineage>
</organism>
<feature type="domain" description="C2" evidence="2">
    <location>
        <begin position="378"/>
        <end position="502"/>
    </location>
</feature>
<feature type="compositionally biased region" description="Basic and acidic residues" evidence="1">
    <location>
        <begin position="27"/>
        <end position="48"/>
    </location>
</feature>
<dbReference type="GO" id="GO:0005509">
    <property type="term" value="F:calcium ion binding"/>
    <property type="evidence" value="ECO:0007669"/>
    <property type="project" value="TreeGrafter"/>
</dbReference>
<evidence type="ECO:0000313" key="4">
    <source>
        <dbReference type="Proteomes" id="UP000594262"/>
    </source>
</evidence>
<dbReference type="EnsemblMetazoa" id="CLYHEMT010008.1">
    <property type="protein sequence ID" value="CLYHEMP010008.1"/>
    <property type="gene ID" value="CLYHEMG010008"/>
</dbReference>
<dbReference type="AlphaFoldDB" id="A0A7M5UGG5"/>
<dbReference type="RefSeq" id="XP_066935490.1">
    <property type="nucleotide sequence ID" value="XM_067079389.1"/>
</dbReference>
<evidence type="ECO:0000259" key="2">
    <source>
        <dbReference type="PROSITE" id="PS50004"/>
    </source>
</evidence>
<feature type="compositionally biased region" description="Basic residues" evidence="1">
    <location>
        <begin position="54"/>
        <end position="63"/>
    </location>
</feature>
<sequence>MDEDDGVDVGPRVEWNFVAPQLPVEPYDPKALDDPKLTPSSRRKDYSKKPVNPKIRKLKKTKNMSRSLNSLDVIGKSEEIDLGSDHLSITTDETTNRSRRRSYGSDISDVSCTSARCIKQEKINTQMMESLRNGKRKDSTMSISPKYNNGRLSLGNVGRNSTDGGPIKSPLANEPGRMSLDIGRNSPLVKKKWISLDDAPMSADNLSEYGSDFGGSSIALDESKSGSSNIRRRFAQTRNSNRSFEYKIVGNLIVSVEYKESDNKLTLWIHRASGLGGDRREDPEISSFVRMYLIPGKKQKQESSVIRGAKDPHYEETFTFNNIIPSELSAQKLRFKVYNSPSFSVKNELLGEGNIFLSTLKSDDKEVFHLDLLKKKSKISSASVEISLCHQGTYSKLEVIIHQAKNLVRKSNAMINPYAKVSFYKDGSVETKETTHQTNERNPIFNESLDFNANTDVGSPLTTYSLVVTIMHHSILRKDSPIGHVIFTLNSPQETAEKHFKMAENDPHRRITEWHKLIDPDDV</sequence>
<keyword evidence="4" id="KW-1185">Reference proteome</keyword>
<feature type="domain" description="C2" evidence="2">
    <location>
        <begin position="248"/>
        <end position="372"/>
    </location>
</feature>
<dbReference type="GO" id="GO:0017156">
    <property type="term" value="P:calcium-ion regulated exocytosis"/>
    <property type="evidence" value="ECO:0007669"/>
    <property type="project" value="TreeGrafter"/>
</dbReference>
<protein>
    <recommendedName>
        <fullName evidence="2">C2 domain-containing protein</fullName>
    </recommendedName>
</protein>
<evidence type="ECO:0000256" key="1">
    <source>
        <dbReference type="SAM" id="MobiDB-lite"/>
    </source>
</evidence>
<dbReference type="Pfam" id="PF00168">
    <property type="entry name" value="C2"/>
    <property type="match status" value="2"/>
</dbReference>
<dbReference type="SMART" id="SM00239">
    <property type="entry name" value="C2"/>
    <property type="match status" value="2"/>
</dbReference>
<dbReference type="GO" id="GO:0001786">
    <property type="term" value="F:phosphatidylserine binding"/>
    <property type="evidence" value="ECO:0007669"/>
    <property type="project" value="TreeGrafter"/>
</dbReference>
<dbReference type="GO" id="GO:0030276">
    <property type="term" value="F:clathrin binding"/>
    <property type="evidence" value="ECO:0007669"/>
    <property type="project" value="TreeGrafter"/>
</dbReference>
<dbReference type="OrthoDB" id="5963699at2759"/>
<name>A0A7M5UGG5_9CNID</name>
<dbReference type="GO" id="GO:0070382">
    <property type="term" value="C:exocytic vesicle"/>
    <property type="evidence" value="ECO:0007669"/>
    <property type="project" value="TreeGrafter"/>
</dbReference>
<dbReference type="GeneID" id="136823216"/>
<dbReference type="PANTHER" id="PTHR10024:SF348">
    <property type="entry name" value="SYNAPTOTAGMIN-17"/>
    <property type="match status" value="1"/>
</dbReference>
<feature type="region of interest" description="Disordered" evidence="1">
    <location>
        <begin position="1"/>
        <end position="64"/>
    </location>
</feature>
<reference evidence="3" key="1">
    <citation type="submission" date="2021-01" db="UniProtKB">
        <authorList>
            <consortium name="EnsemblMetazoa"/>
        </authorList>
    </citation>
    <scope>IDENTIFICATION</scope>
</reference>
<feature type="region of interest" description="Disordered" evidence="1">
    <location>
        <begin position="132"/>
        <end position="179"/>
    </location>
</feature>
<dbReference type="GO" id="GO:0005544">
    <property type="term" value="F:calcium-dependent phospholipid binding"/>
    <property type="evidence" value="ECO:0007669"/>
    <property type="project" value="TreeGrafter"/>
</dbReference>
<dbReference type="GO" id="GO:0000149">
    <property type="term" value="F:SNARE binding"/>
    <property type="evidence" value="ECO:0007669"/>
    <property type="project" value="TreeGrafter"/>
</dbReference>
<accession>A0A7M5UGG5</accession>
<evidence type="ECO:0000313" key="3">
    <source>
        <dbReference type="EnsemblMetazoa" id="CLYHEMP010008.1"/>
    </source>
</evidence>
<dbReference type="PROSITE" id="PS50004">
    <property type="entry name" value="C2"/>
    <property type="match status" value="2"/>
</dbReference>
<dbReference type="GO" id="GO:0005886">
    <property type="term" value="C:plasma membrane"/>
    <property type="evidence" value="ECO:0007669"/>
    <property type="project" value="TreeGrafter"/>
</dbReference>
<dbReference type="InterPro" id="IPR035892">
    <property type="entry name" value="C2_domain_sf"/>
</dbReference>